<keyword evidence="2" id="KW-0479">Metal-binding</keyword>
<evidence type="ECO:0000256" key="2">
    <source>
        <dbReference type="ARBA" id="ARBA00022723"/>
    </source>
</evidence>
<comment type="similarity">
    <text evidence="1">Belongs to the hemerythrin family.</text>
</comment>
<dbReference type="OrthoDB" id="568338at2759"/>
<keyword evidence="3" id="KW-0408">Iron</keyword>
<keyword evidence="6" id="KW-1185">Reference proteome</keyword>
<dbReference type="InterPro" id="IPR035938">
    <property type="entry name" value="Hemerythrin-like_sf"/>
</dbReference>
<dbReference type="EMBL" id="JAGTXO010000057">
    <property type="protein sequence ID" value="KAG8458069.1"/>
    <property type="molecule type" value="Genomic_DNA"/>
</dbReference>
<comment type="caution">
    <text evidence="5">The sequence shown here is derived from an EMBL/GenBank/DDBJ whole genome shotgun (WGS) entry which is preliminary data.</text>
</comment>
<protein>
    <recommendedName>
        <fullName evidence="7">Hemerythrin-like domain-containing protein</fullName>
    </recommendedName>
</protein>
<proteinExistence type="inferred from homology"/>
<feature type="compositionally biased region" description="Basic and acidic residues" evidence="4">
    <location>
        <begin position="204"/>
        <end position="213"/>
    </location>
</feature>
<evidence type="ECO:0000313" key="5">
    <source>
        <dbReference type="EMBL" id="KAG8458069.1"/>
    </source>
</evidence>
<evidence type="ECO:0000256" key="1">
    <source>
        <dbReference type="ARBA" id="ARBA00010587"/>
    </source>
</evidence>
<dbReference type="GO" id="GO:0046872">
    <property type="term" value="F:metal ion binding"/>
    <property type="evidence" value="ECO:0007669"/>
    <property type="project" value="UniProtKB-KW"/>
</dbReference>
<gene>
    <name evidence="5" type="ORF">KFE25_012729</name>
</gene>
<dbReference type="Gene3D" id="1.20.120.50">
    <property type="entry name" value="Hemerythrin-like"/>
    <property type="match status" value="1"/>
</dbReference>
<evidence type="ECO:0000256" key="3">
    <source>
        <dbReference type="ARBA" id="ARBA00023004"/>
    </source>
</evidence>
<organism evidence="5 6">
    <name type="scientific">Diacronema lutheri</name>
    <name type="common">Unicellular marine alga</name>
    <name type="synonym">Monochrysis lutheri</name>
    <dbReference type="NCBI Taxonomy" id="2081491"/>
    <lineage>
        <taxon>Eukaryota</taxon>
        <taxon>Haptista</taxon>
        <taxon>Haptophyta</taxon>
        <taxon>Pavlovophyceae</taxon>
        <taxon>Pavlovales</taxon>
        <taxon>Pavlovaceae</taxon>
        <taxon>Diacronema</taxon>
    </lineage>
</organism>
<reference evidence="5" key="1">
    <citation type="submission" date="2021-05" db="EMBL/GenBank/DDBJ databases">
        <title>The genome of the haptophyte Pavlova lutheri (Diacronema luteri, Pavlovales) - a model for lipid biosynthesis in eukaryotic algae.</title>
        <authorList>
            <person name="Hulatt C.J."/>
            <person name="Posewitz M.C."/>
        </authorList>
    </citation>
    <scope>NUCLEOTIDE SEQUENCE</scope>
    <source>
        <strain evidence="5">NIVA-4/92</strain>
    </source>
</reference>
<evidence type="ECO:0000313" key="6">
    <source>
        <dbReference type="Proteomes" id="UP000751190"/>
    </source>
</evidence>
<name>A0A8J5X565_DIALT</name>
<accession>A0A8J5X565</accession>
<dbReference type="AlphaFoldDB" id="A0A8J5X565"/>
<dbReference type="SUPFAM" id="SSF47188">
    <property type="entry name" value="Hemerythrin-like"/>
    <property type="match status" value="1"/>
</dbReference>
<evidence type="ECO:0008006" key="7">
    <source>
        <dbReference type="Google" id="ProtNLM"/>
    </source>
</evidence>
<dbReference type="Proteomes" id="UP000751190">
    <property type="component" value="Unassembled WGS sequence"/>
</dbReference>
<sequence length="352" mass="35618">MERWAVAYGDAARFVCVSCAGPELAGDFGRKLKLRTCVNTWVEEDDMPTWGQLGCNGLIVLDSKGTVVCKSSPAFLEVRQRAFEYVETLLDALLSASAPPASGPRAGASVRVSGLVSRADLNGLEGVCVAPADAGGRCAVSVGGETLSIKLGNLEALEPTGGGGGSADGACASSACALPKRGAAAGDGAATGEGASGAAKKGKTGSDAERAVESARRVSVPSVLVPELDAEHEACAAALERLAAERTPAAATALLDEYERHFAHEEALLDAHVYGHARDAPASAGFSAAAGARRSHLADHALLLDGVRALLGAGAIGADAAARVAAEFERHAEQYDGGYVDALSRALARAAA</sequence>
<dbReference type="OMA" id="FQAQLGC"/>
<feature type="region of interest" description="Disordered" evidence="4">
    <location>
        <begin position="187"/>
        <end position="213"/>
    </location>
</feature>
<evidence type="ECO:0000256" key="4">
    <source>
        <dbReference type="SAM" id="MobiDB-lite"/>
    </source>
</evidence>